<dbReference type="AlphaFoldDB" id="A0A927GV73"/>
<evidence type="ECO:0000313" key="11">
    <source>
        <dbReference type="EMBL" id="MBD2857582.1"/>
    </source>
</evidence>
<evidence type="ECO:0000259" key="10">
    <source>
        <dbReference type="PROSITE" id="PS51163"/>
    </source>
</evidence>
<accession>A0A927GV73</accession>
<dbReference type="InterPro" id="IPR006070">
    <property type="entry name" value="Sua5-like_dom"/>
</dbReference>
<dbReference type="GO" id="GO:0002949">
    <property type="term" value="P:tRNA threonylcarbamoyladenosine modification"/>
    <property type="evidence" value="ECO:0007669"/>
    <property type="project" value="UniProtKB-UniRule"/>
</dbReference>
<organism evidence="11 12">
    <name type="scientific">Spongiibacter pelagi</name>
    <dbReference type="NCBI Taxonomy" id="2760804"/>
    <lineage>
        <taxon>Bacteria</taxon>
        <taxon>Pseudomonadati</taxon>
        <taxon>Pseudomonadota</taxon>
        <taxon>Gammaproteobacteria</taxon>
        <taxon>Cellvibrionales</taxon>
        <taxon>Spongiibacteraceae</taxon>
        <taxon>Spongiibacter</taxon>
    </lineage>
</organism>
<keyword evidence="5 9" id="KW-0548">Nucleotidyltransferase</keyword>
<dbReference type="Gene3D" id="3.90.870.10">
    <property type="entry name" value="DHBP synthase"/>
    <property type="match status" value="1"/>
</dbReference>
<gene>
    <name evidence="9" type="primary">tsaC</name>
    <name evidence="11" type="ORF">IB286_01090</name>
</gene>
<keyword evidence="2 9" id="KW-0963">Cytoplasm</keyword>
<evidence type="ECO:0000256" key="9">
    <source>
        <dbReference type="HAMAP-Rule" id="MF_01852"/>
    </source>
</evidence>
<evidence type="ECO:0000256" key="6">
    <source>
        <dbReference type="ARBA" id="ARBA00022741"/>
    </source>
</evidence>
<keyword evidence="4 9" id="KW-0819">tRNA processing</keyword>
<dbReference type="PANTHER" id="PTHR17490">
    <property type="entry name" value="SUA5"/>
    <property type="match status" value="1"/>
</dbReference>
<dbReference type="GO" id="GO:0003725">
    <property type="term" value="F:double-stranded RNA binding"/>
    <property type="evidence" value="ECO:0007669"/>
    <property type="project" value="InterPro"/>
</dbReference>
<dbReference type="PROSITE" id="PS51163">
    <property type="entry name" value="YRDC"/>
    <property type="match status" value="1"/>
</dbReference>
<dbReference type="GO" id="GO:0061710">
    <property type="term" value="F:L-threonylcarbamoyladenylate synthase"/>
    <property type="evidence" value="ECO:0007669"/>
    <property type="project" value="UniProtKB-EC"/>
</dbReference>
<dbReference type="InterPro" id="IPR023535">
    <property type="entry name" value="TC-AMP_synthase"/>
</dbReference>
<evidence type="ECO:0000256" key="5">
    <source>
        <dbReference type="ARBA" id="ARBA00022695"/>
    </source>
</evidence>
<name>A0A927GV73_9GAMM</name>
<dbReference type="GO" id="GO:0005737">
    <property type="term" value="C:cytoplasm"/>
    <property type="evidence" value="ECO:0007669"/>
    <property type="project" value="UniProtKB-SubCell"/>
</dbReference>
<comment type="similarity">
    <text evidence="9">Belongs to the SUA5 family. TsaC subfamily.</text>
</comment>
<dbReference type="GO" id="GO:0000049">
    <property type="term" value="F:tRNA binding"/>
    <property type="evidence" value="ECO:0007669"/>
    <property type="project" value="TreeGrafter"/>
</dbReference>
<comment type="function">
    <text evidence="9">Required for the formation of a threonylcarbamoyl group on adenosine at position 37 (t(6)A37) in tRNAs that read codons beginning with adenine. Catalyzes the conversion of L-threonine, HCO(3)(-)/CO(2) and ATP to give threonylcarbamoyl-AMP (TC-AMP) as the acyladenylate intermediate, with the release of diphosphate.</text>
</comment>
<evidence type="ECO:0000256" key="4">
    <source>
        <dbReference type="ARBA" id="ARBA00022694"/>
    </source>
</evidence>
<evidence type="ECO:0000256" key="7">
    <source>
        <dbReference type="ARBA" id="ARBA00022840"/>
    </source>
</evidence>
<dbReference type="GO" id="GO:0006450">
    <property type="term" value="P:regulation of translational fidelity"/>
    <property type="evidence" value="ECO:0007669"/>
    <property type="project" value="TreeGrafter"/>
</dbReference>
<comment type="catalytic activity">
    <reaction evidence="8 9">
        <text>L-threonine + hydrogencarbonate + ATP = L-threonylcarbamoyladenylate + diphosphate + H2O</text>
        <dbReference type="Rhea" id="RHEA:36407"/>
        <dbReference type="ChEBI" id="CHEBI:15377"/>
        <dbReference type="ChEBI" id="CHEBI:17544"/>
        <dbReference type="ChEBI" id="CHEBI:30616"/>
        <dbReference type="ChEBI" id="CHEBI:33019"/>
        <dbReference type="ChEBI" id="CHEBI:57926"/>
        <dbReference type="ChEBI" id="CHEBI:73682"/>
        <dbReference type="EC" id="2.7.7.87"/>
    </reaction>
</comment>
<dbReference type="InterPro" id="IPR050156">
    <property type="entry name" value="TC-AMP_synthase_SUA5"/>
</dbReference>
<comment type="caution">
    <text evidence="11">The sequence shown here is derived from an EMBL/GenBank/DDBJ whole genome shotgun (WGS) entry which is preliminary data.</text>
</comment>
<keyword evidence="6 9" id="KW-0547">Nucleotide-binding</keyword>
<keyword evidence="12" id="KW-1185">Reference proteome</keyword>
<evidence type="ECO:0000256" key="2">
    <source>
        <dbReference type="ARBA" id="ARBA00022490"/>
    </source>
</evidence>
<dbReference type="GO" id="GO:0005524">
    <property type="term" value="F:ATP binding"/>
    <property type="evidence" value="ECO:0007669"/>
    <property type="project" value="UniProtKB-UniRule"/>
</dbReference>
<dbReference type="Proteomes" id="UP000610558">
    <property type="component" value="Unassembled WGS sequence"/>
</dbReference>
<keyword evidence="3 9" id="KW-0808">Transferase</keyword>
<dbReference type="PANTHER" id="PTHR17490:SF18">
    <property type="entry name" value="THREONYLCARBAMOYL-AMP SYNTHASE"/>
    <property type="match status" value="1"/>
</dbReference>
<protein>
    <recommendedName>
        <fullName evidence="9">Threonylcarbamoyl-AMP synthase</fullName>
        <shortName evidence="9">TC-AMP synthase</shortName>
        <ecNumber evidence="9">2.7.7.87</ecNumber>
    </recommendedName>
    <alternativeName>
        <fullName evidence="9">L-threonylcarbamoyladenylate synthase</fullName>
    </alternativeName>
    <alternativeName>
        <fullName evidence="9">t(6)A37 threonylcarbamoyladenosine biosynthesis protein TsaC</fullName>
    </alternativeName>
    <alternativeName>
        <fullName evidence="9">tRNA threonylcarbamoyladenosine biosynthesis protein TsaC</fullName>
    </alternativeName>
</protein>
<dbReference type="EMBL" id="JACXLD010000001">
    <property type="protein sequence ID" value="MBD2857582.1"/>
    <property type="molecule type" value="Genomic_DNA"/>
</dbReference>
<evidence type="ECO:0000313" key="12">
    <source>
        <dbReference type="Proteomes" id="UP000610558"/>
    </source>
</evidence>
<dbReference type="RefSeq" id="WP_190761815.1">
    <property type="nucleotide sequence ID" value="NZ_JACXLD010000001.1"/>
</dbReference>
<dbReference type="Pfam" id="PF01300">
    <property type="entry name" value="Sua5_yciO_yrdC"/>
    <property type="match status" value="1"/>
</dbReference>
<dbReference type="SUPFAM" id="SSF55821">
    <property type="entry name" value="YrdC/RibB"/>
    <property type="match status" value="1"/>
</dbReference>
<evidence type="ECO:0000256" key="3">
    <source>
        <dbReference type="ARBA" id="ARBA00022679"/>
    </source>
</evidence>
<sequence>MSALFSHYRLHTAATVLKNGGVVSHPTEAVWGLACLPDNRKAVEKIWELKSRDPAKGVLLICDDVRRLAPLLDGLPEDVRNTLAASWPGPNTWVIPDQQWAPVWVRGIHQSVAVRVTDHPLAAALCKAANSCLVSTSANPAGREPARTQHEAQAYFAKGVDYYLSGACGDLGQPTTIRDALSGKILRGS</sequence>
<dbReference type="HAMAP" id="MF_01852">
    <property type="entry name" value="TsaC"/>
    <property type="match status" value="1"/>
</dbReference>
<comment type="subcellular location">
    <subcellularLocation>
        <location evidence="1 9">Cytoplasm</location>
    </subcellularLocation>
</comment>
<keyword evidence="7 9" id="KW-0067">ATP-binding</keyword>
<feature type="domain" description="YrdC-like" evidence="10">
    <location>
        <begin position="7"/>
        <end position="189"/>
    </location>
</feature>
<evidence type="ECO:0000256" key="8">
    <source>
        <dbReference type="ARBA" id="ARBA00048366"/>
    </source>
</evidence>
<proteinExistence type="inferred from homology"/>
<evidence type="ECO:0000256" key="1">
    <source>
        <dbReference type="ARBA" id="ARBA00004496"/>
    </source>
</evidence>
<dbReference type="EC" id="2.7.7.87" evidence="9"/>
<dbReference type="InterPro" id="IPR017945">
    <property type="entry name" value="DHBP_synth_RibB-like_a/b_dom"/>
</dbReference>
<reference evidence="11" key="1">
    <citation type="submission" date="2020-09" db="EMBL/GenBank/DDBJ databases">
        <authorList>
            <person name="Yoon J.-W."/>
        </authorList>
    </citation>
    <scope>NUCLEOTIDE SEQUENCE</scope>
    <source>
        <strain evidence="11">KMU-158</strain>
    </source>
</reference>